<dbReference type="Proteomes" id="UP000008748">
    <property type="component" value="Unassembled WGS sequence"/>
</dbReference>
<feature type="compositionally biased region" description="Polar residues" evidence="1">
    <location>
        <begin position="23"/>
        <end position="41"/>
    </location>
</feature>
<proteinExistence type="predicted"/>
<dbReference type="EMBL" id="AIMC01000015">
    <property type="protein sequence ID" value="EJF76639.1"/>
    <property type="molecule type" value="Genomic_DNA"/>
</dbReference>
<dbReference type="AlphaFoldDB" id="J0Q253"/>
<evidence type="ECO:0000256" key="1">
    <source>
        <dbReference type="SAM" id="MobiDB-lite"/>
    </source>
</evidence>
<dbReference type="RefSeq" id="WP_006589736.1">
    <property type="nucleotide sequence ID" value="NZ_JH725077.1"/>
</dbReference>
<protein>
    <submittedName>
        <fullName evidence="2">Uncharacterized protein</fullName>
    </submittedName>
</protein>
<dbReference type="HOGENOM" id="CLU_3266263_0_0_5"/>
<organism evidence="2 3">
    <name type="scientific">Bartonella birtlesii LL-WM9</name>
    <dbReference type="NCBI Taxonomy" id="1094552"/>
    <lineage>
        <taxon>Bacteria</taxon>
        <taxon>Pseudomonadati</taxon>
        <taxon>Pseudomonadota</taxon>
        <taxon>Alphaproteobacteria</taxon>
        <taxon>Hyphomicrobiales</taxon>
        <taxon>Bartonellaceae</taxon>
        <taxon>Bartonella</taxon>
    </lineage>
</organism>
<evidence type="ECO:0000313" key="3">
    <source>
        <dbReference type="Proteomes" id="UP000008748"/>
    </source>
</evidence>
<comment type="caution">
    <text evidence="2">The sequence shown here is derived from an EMBL/GenBank/DDBJ whole genome shotgun (WGS) entry which is preliminary data.</text>
</comment>
<feature type="compositionally biased region" description="Basic and acidic residues" evidence="1">
    <location>
        <begin position="1"/>
        <end position="18"/>
    </location>
</feature>
<name>J0Q253_9HYPH</name>
<feature type="region of interest" description="Disordered" evidence="1">
    <location>
        <begin position="1"/>
        <end position="41"/>
    </location>
</feature>
<sequence length="41" mass="4599">MRKELPKSYITDAERKELPAGSLDQNNNTAESKTANHVNAR</sequence>
<evidence type="ECO:0000313" key="2">
    <source>
        <dbReference type="EMBL" id="EJF76639.1"/>
    </source>
</evidence>
<gene>
    <name evidence="2" type="ORF">ME7_00809</name>
</gene>
<keyword evidence="3" id="KW-1185">Reference proteome</keyword>
<accession>J0Q253</accession>
<dbReference type="PATRIC" id="fig|1094552.3.peg.867"/>
<reference evidence="2 3" key="1">
    <citation type="submission" date="2012-03" db="EMBL/GenBank/DDBJ databases">
        <title>The Genome Sequence of Bartonella birtlesii LL-WM9.</title>
        <authorList>
            <consortium name="The Broad Institute Genome Sequencing Platform"/>
            <consortium name="The Broad Institute Genome Sequencing Center for Infectious Disease"/>
            <person name="Feldgarden M."/>
            <person name="Kirby J."/>
            <person name="Kosoy M."/>
            <person name="Birtles R."/>
            <person name="Probert W.S."/>
            <person name="Chiaraviglio L."/>
            <person name="Young S.K."/>
            <person name="Zeng Q."/>
            <person name="Gargeya S."/>
            <person name="Fitzgerald M."/>
            <person name="Haas B."/>
            <person name="Abouelleil A."/>
            <person name="Alvarado L."/>
            <person name="Arachchi H.M."/>
            <person name="Berlin A."/>
            <person name="Chapman S.B."/>
            <person name="Gearin G."/>
            <person name="Goldberg J."/>
            <person name="Griggs A."/>
            <person name="Gujja S."/>
            <person name="Hansen M."/>
            <person name="Heiman D."/>
            <person name="Howarth C."/>
            <person name="Larimer J."/>
            <person name="Lui A."/>
            <person name="MacDonald P.J.P."/>
            <person name="McCowen C."/>
            <person name="Montmayeur A."/>
            <person name="Murphy C."/>
            <person name="Neiman D."/>
            <person name="Pearson M."/>
            <person name="Priest M."/>
            <person name="Roberts A."/>
            <person name="Saif S."/>
            <person name="Shea T."/>
            <person name="Sisk P."/>
            <person name="Stolte C."/>
            <person name="Sykes S."/>
            <person name="Wortman J."/>
            <person name="Nusbaum C."/>
            <person name="Birren B."/>
        </authorList>
    </citation>
    <scope>NUCLEOTIDE SEQUENCE [LARGE SCALE GENOMIC DNA]</scope>
    <source>
        <strain evidence="2 3">LL-WM9</strain>
    </source>
</reference>